<dbReference type="InterPro" id="IPR008554">
    <property type="entry name" value="Glutaredoxin-like"/>
</dbReference>
<organism evidence="1 2">
    <name type="scientific">Vibrio gelatinilyticus</name>
    <dbReference type="NCBI Taxonomy" id="2893468"/>
    <lineage>
        <taxon>Bacteria</taxon>
        <taxon>Pseudomonadati</taxon>
        <taxon>Pseudomonadota</taxon>
        <taxon>Gammaproteobacteria</taxon>
        <taxon>Vibrionales</taxon>
        <taxon>Vibrionaceae</taxon>
        <taxon>Vibrio</taxon>
    </lineage>
</organism>
<gene>
    <name evidence="1" type="ORF">LNL84_07160</name>
</gene>
<dbReference type="RefSeq" id="WP_244356322.1">
    <property type="nucleotide sequence ID" value="NZ_JAJNNZ010000004.1"/>
</dbReference>
<dbReference type="SUPFAM" id="SSF52833">
    <property type="entry name" value="Thioredoxin-like"/>
    <property type="match status" value="1"/>
</dbReference>
<comment type="caution">
    <text evidence="1">The sequence shown here is derived from an EMBL/GenBank/DDBJ whole genome shotgun (WGS) entry which is preliminary data.</text>
</comment>
<dbReference type="Proteomes" id="UP001139488">
    <property type="component" value="Unassembled WGS sequence"/>
</dbReference>
<sequence length="83" mass="9443">MESSLTLYSTEGCHLCEMALDLFQQLGLSDAVKVVDIAYDDELFSRYGVTIPVAKFRNSEINWPFGSEELQEWLKVNGITYDT</sequence>
<protein>
    <submittedName>
        <fullName evidence="1">Glutaredoxin family protein</fullName>
    </submittedName>
</protein>
<dbReference type="AlphaFoldDB" id="A0A9X1WCG5"/>
<proteinExistence type="predicted"/>
<accession>A0A9X1WCG5</accession>
<name>A0A9X1WCG5_9VIBR</name>
<dbReference type="PROSITE" id="PS51354">
    <property type="entry name" value="GLUTAREDOXIN_2"/>
    <property type="match status" value="1"/>
</dbReference>
<dbReference type="InterPro" id="IPR036249">
    <property type="entry name" value="Thioredoxin-like_sf"/>
</dbReference>
<reference evidence="1" key="1">
    <citation type="submission" date="2021-11" db="EMBL/GenBank/DDBJ databases">
        <title>Vibrio ZSDE26 sp. nov. and Vibrio ZSDZ34 sp. nov., isolated from coastal seawater in Qingdao.</title>
        <authorList>
            <person name="Zhang P."/>
        </authorList>
    </citation>
    <scope>NUCLEOTIDE SEQUENCE</scope>
    <source>
        <strain evidence="1">ZSDZ34</strain>
    </source>
</reference>
<keyword evidence="2" id="KW-1185">Reference proteome</keyword>
<dbReference type="Gene3D" id="3.40.30.10">
    <property type="entry name" value="Glutaredoxin"/>
    <property type="match status" value="1"/>
</dbReference>
<evidence type="ECO:0000313" key="1">
    <source>
        <dbReference type="EMBL" id="MCJ2376613.1"/>
    </source>
</evidence>
<dbReference type="Pfam" id="PF05768">
    <property type="entry name" value="Glrx-like"/>
    <property type="match status" value="1"/>
</dbReference>
<dbReference type="EMBL" id="JAJNNZ010000004">
    <property type="protein sequence ID" value="MCJ2376613.1"/>
    <property type="molecule type" value="Genomic_DNA"/>
</dbReference>
<evidence type="ECO:0000313" key="2">
    <source>
        <dbReference type="Proteomes" id="UP001139488"/>
    </source>
</evidence>